<dbReference type="InterPro" id="IPR052518">
    <property type="entry name" value="CHR_Transporter"/>
</dbReference>
<dbReference type="Proteomes" id="UP000261166">
    <property type="component" value="Unassembled WGS sequence"/>
</dbReference>
<evidence type="ECO:0000256" key="3">
    <source>
        <dbReference type="ARBA" id="ARBA00022475"/>
    </source>
</evidence>
<keyword evidence="3" id="KW-1003">Cell membrane</keyword>
<evidence type="ECO:0000256" key="4">
    <source>
        <dbReference type="ARBA" id="ARBA00022692"/>
    </source>
</evidence>
<evidence type="ECO:0000256" key="5">
    <source>
        <dbReference type="ARBA" id="ARBA00022989"/>
    </source>
</evidence>
<evidence type="ECO:0000256" key="7">
    <source>
        <dbReference type="SAM" id="Phobius"/>
    </source>
</evidence>
<accession>A0A3E3IVV6</accession>
<evidence type="ECO:0000256" key="2">
    <source>
        <dbReference type="ARBA" id="ARBA00005262"/>
    </source>
</evidence>
<dbReference type="Pfam" id="PF02417">
    <property type="entry name" value="Chromate_transp"/>
    <property type="match status" value="1"/>
</dbReference>
<evidence type="ECO:0000313" key="11">
    <source>
        <dbReference type="Proteomes" id="UP000261166"/>
    </source>
</evidence>
<proteinExistence type="inferred from homology"/>
<dbReference type="PANTHER" id="PTHR43663:SF1">
    <property type="entry name" value="CHROMATE TRANSPORTER"/>
    <property type="match status" value="1"/>
</dbReference>
<feature type="transmembrane region" description="Helical" evidence="7">
    <location>
        <begin position="147"/>
        <end position="163"/>
    </location>
</feature>
<dbReference type="GeneID" id="97985857"/>
<keyword evidence="6 7" id="KW-0472">Membrane</keyword>
<dbReference type="AlphaFoldDB" id="A0A3E3IVV6"/>
<feature type="transmembrane region" description="Helical" evidence="7">
    <location>
        <begin position="74"/>
        <end position="97"/>
    </location>
</feature>
<comment type="similarity">
    <text evidence="2">Belongs to the chromate ion transporter (CHR) (TC 2.A.51) family.</text>
</comment>
<feature type="transmembrane region" description="Helical" evidence="7">
    <location>
        <begin position="170"/>
        <end position="189"/>
    </location>
</feature>
<feature type="transmembrane region" description="Helical" evidence="7">
    <location>
        <begin position="117"/>
        <end position="135"/>
    </location>
</feature>
<comment type="caution">
    <text evidence="9">The sequence shown here is derived from an EMBL/GenBank/DDBJ whole genome shotgun (WGS) entry which is preliminary data.</text>
</comment>
<name>A0A3E3IVV6_9FIRM</name>
<protein>
    <submittedName>
        <fullName evidence="9">Chromate transporter</fullName>
    </submittedName>
</protein>
<sequence>MIYLQLFLSFLQIGAFSFGGGYAAMPLIQSQVVDLHGWLTMQEFTDLITISQMTPGPIAVNSATFVGIQIAGPLGALVATLGCILPSCIFVTALAYIYMKYRKMSLLQGILGSLRPAVVSLIAIAGVTILISAVFTNGTVEFRTDNVSIRAIIWFIIAVILLRKKKMDPILVMVLCGVFETVCTLVMKWI</sequence>
<dbReference type="GO" id="GO:0015109">
    <property type="term" value="F:chromate transmembrane transporter activity"/>
    <property type="evidence" value="ECO:0007669"/>
    <property type="project" value="InterPro"/>
</dbReference>
<evidence type="ECO:0000313" key="9">
    <source>
        <dbReference type="EMBL" id="RGE71186.1"/>
    </source>
</evidence>
<gene>
    <name evidence="9" type="ORF">DWY69_13380</name>
    <name evidence="8" type="ORF">DXC51_02890</name>
</gene>
<keyword evidence="5 7" id="KW-1133">Transmembrane helix</keyword>
<reference evidence="9 11" key="1">
    <citation type="submission" date="2018-08" db="EMBL/GenBank/DDBJ databases">
        <title>A genome reference for cultivated species of the human gut microbiota.</title>
        <authorList>
            <person name="Zou Y."/>
            <person name="Xue W."/>
            <person name="Luo G."/>
        </authorList>
    </citation>
    <scope>NUCLEOTIDE SEQUENCE [LARGE SCALE GENOMIC DNA]</scope>
    <source>
        <strain evidence="9 11">AF26-4BH</strain>
        <strain evidence="8">TF05-5AC</strain>
    </source>
</reference>
<evidence type="ECO:0000313" key="8">
    <source>
        <dbReference type="EMBL" id="RGE64039.1"/>
    </source>
</evidence>
<dbReference type="OrthoDB" id="9788907at2"/>
<dbReference type="EMBL" id="QVLU01000011">
    <property type="protein sequence ID" value="RGE71186.1"/>
    <property type="molecule type" value="Genomic_DNA"/>
</dbReference>
<dbReference type="GO" id="GO:0005886">
    <property type="term" value="C:plasma membrane"/>
    <property type="evidence" value="ECO:0007669"/>
    <property type="project" value="UniProtKB-SubCell"/>
</dbReference>
<evidence type="ECO:0000256" key="6">
    <source>
        <dbReference type="ARBA" id="ARBA00023136"/>
    </source>
</evidence>
<evidence type="ECO:0000256" key="1">
    <source>
        <dbReference type="ARBA" id="ARBA00004651"/>
    </source>
</evidence>
<comment type="subcellular location">
    <subcellularLocation>
        <location evidence="1">Cell membrane</location>
        <topology evidence="1">Multi-pass membrane protein</topology>
    </subcellularLocation>
</comment>
<dbReference type="InterPro" id="IPR003370">
    <property type="entry name" value="Chromate_transpt"/>
</dbReference>
<dbReference type="RefSeq" id="WP_025489898.1">
    <property type="nucleotide sequence ID" value="NZ_CALBAU010000332.1"/>
</dbReference>
<organism evidence="9 11">
    <name type="scientific">Eisenbergiella massiliensis</name>
    <dbReference type="NCBI Taxonomy" id="1720294"/>
    <lineage>
        <taxon>Bacteria</taxon>
        <taxon>Bacillati</taxon>
        <taxon>Bacillota</taxon>
        <taxon>Clostridia</taxon>
        <taxon>Lachnospirales</taxon>
        <taxon>Lachnospiraceae</taxon>
        <taxon>Eisenbergiella</taxon>
    </lineage>
</organism>
<dbReference type="Proteomes" id="UP000260812">
    <property type="component" value="Unassembled WGS sequence"/>
</dbReference>
<evidence type="ECO:0000313" key="10">
    <source>
        <dbReference type="Proteomes" id="UP000260812"/>
    </source>
</evidence>
<keyword evidence="4 7" id="KW-0812">Transmembrane</keyword>
<dbReference type="EMBL" id="QVLV01000002">
    <property type="protein sequence ID" value="RGE64039.1"/>
    <property type="molecule type" value="Genomic_DNA"/>
</dbReference>
<dbReference type="PANTHER" id="PTHR43663">
    <property type="entry name" value="CHROMATE TRANSPORT PROTEIN-RELATED"/>
    <property type="match status" value="1"/>
</dbReference>
<keyword evidence="10" id="KW-1185">Reference proteome</keyword>